<sequence length="230" mass="23945">MTDFPFAIVGFDLDGTLVDTHADLGVALNHALRLAGRAEVPAGQVRDLIGGGARQMLDRALAITGGPLPEAEVQSLHADLVAFYRANIAVHSRLFPGGEEMLAALEARGVRLAVVTNKLESLAVRLLEELGLAPRLAAIIGGDTLGPGRAKPAPDLLHEMVARLGGGKAAYVGDTSFDTRAAQAAGLPCVAVRFGFADAPLESLGADAVIDHFEELLPALEHLAARRALA</sequence>
<keyword evidence="8 10" id="KW-0460">Magnesium</keyword>
<keyword evidence="9 10" id="KW-0119">Carbohydrate metabolism</keyword>
<dbReference type="PANTHER" id="PTHR43434">
    <property type="entry name" value="PHOSPHOGLYCOLATE PHOSPHATASE"/>
    <property type="match status" value="1"/>
</dbReference>
<dbReference type="InterPro" id="IPR023198">
    <property type="entry name" value="PGP-like_dom2"/>
</dbReference>
<reference evidence="11 12" key="1">
    <citation type="submission" date="2020-08" db="EMBL/GenBank/DDBJ databases">
        <title>The genome sequence of type strain Novosphingobium flavum NBRC 111647.</title>
        <authorList>
            <person name="Liu Y."/>
        </authorList>
    </citation>
    <scope>NUCLEOTIDE SEQUENCE [LARGE SCALE GENOMIC DNA]</scope>
    <source>
        <strain evidence="11 12">NBRC 111647</strain>
    </source>
</reference>
<dbReference type="Gene3D" id="3.40.50.1000">
    <property type="entry name" value="HAD superfamily/HAD-like"/>
    <property type="match status" value="1"/>
</dbReference>
<dbReference type="RefSeq" id="WP_185664894.1">
    <property type="nucleotide sequence ID" value="NZ_JACLAW010000010.1"/>
</dbReference>
<dbReference type="HAMAP" id="MF_00495">
    <property type="entry name" value="GPH_hydrolase_bact"/>
    <property type="match status" value="1"/>
</dbReference>
<dbReference type="Gene3D" id="1.10.150.240">
    <property type="entry name" value="Putative phosphatase, domain 2"/>
    <property type="match status" value="1"/>
</dbReference>
<dbReference type="EC" id="3.1.3.18" evidence="5 10"/>
<organism evidence="11 12">
    <name type="scientific">Novosphingobium flavum</name>
    <dbReference type="NCBI Taxonomy" id="1778672"/>
    <lineage>
        <taxon>Bacteria</taxon>
        <taxon>Pseudomonadati</taxon>
        <taxon>Pseudomonadota</taxon>
        <taxon>Alphaproteobacteria</taxon>
        <taxon>Sphingomonadales</taxon>
        <taxon>Sphingomonadaceae</taxon>
        <taxon>Novosphingobium</taxon>
    </lineage>
</organism>
<accession>A0A7X1KMS5</accession>
<evidence type="ECO:0000256" key="2">
    <source>
        <dbReference type="ARBA" id="ARBA00001946"/>
    </source>
</evidence>
<evidence type="ECO:0000256" key="6">
    <source>
        <dbReference type="ARBA" id="ARBA00022723"/>
    </source>
</evidence>
<dbReference type="Pfam" id="PF13419">
    <property type="entry name" value="HAD_2"/>
    <property type="match status" value="1"/>
</dbReference>
<name>A0A7X1KMS5_9SPHN</name>
<dbReference type="NCBIfam" id="TIGR01549">
    <property type="entry name" value="HAD-SF-IA-v1"/>
    <property type="match status" value="1"/>
</dbReference>
<comment type="cofactor">
    <cofactor evidence="2 10">
        <name>Mg(2+)</name>
        <dbReference type="ChEBI" id="CHEBI:18420"/>
    </cofactor>
</comment>
<evidence type="ECO:0000313" key="12">
    <source>
        <dbReference type="Proteomes" id="UP000566813"/>
    </source>
</evidence>
<evidence type="ECO:0000256" key="1">
    <source>
        <dbReference type="ARBA" id="ARBA00000830"/>
    </source>
</evidence>
<dbReference type="UniPathway" id="UPA00865">
    <property type="reaction ID" value="UER00834"/>
</dbReference>
<evidence type="ECO:0000256" key="5">
    <source>
        <dbReference type="ARBA" id="ARBA00013078"/>
    </source>
</evidence>
<dbReference type="InterPro" id="IPR036412">
    <property type="entry name" value="HAD-like_sf"/>
</dbReference>
<evidence type="ECO:0000256" key="3">
    <source>
        <dbReference type="ARBA" id="ARBA00004818"/>
    </source>
</evidence>
<dbReference type="GO" id="GO:0046872">
    <property type="term" value="F:metal ion binding"/>
    <property type="evidence" value="ECO:0007669"/>
    <property type="project" value="UniProtKB-KW"/>
</dbReference>
<dbReference type="Proteomes" id="UP000566813">
    <property type="component" value="Unassembled WGS sequence"/>
</dbReference>
<evidence type="ECO:0000256" key="8">
    <source>
        <dbReference type="ARBA" id="ARBA00022842"/>
    </source>
</evidence>
<comment type="catalytic activity">
    <reaction evidence="1 10">
        <text>2-phosphoglycolate + H2O = glycolate + phosphate</text>
        <dbReference type="Rhea" id="RHEA:14369"/>
        <dbReference type="ChEBI" id="CHEBI:15377"/>
        <dbReference type="ChEBI" id="CHEBI:29805"/>
        <dbReference type="ChEBI" id="CHEBI:43474"/>
        <dbReference type="ChEBI" id="CHEBI:58033"/>
        <dbReference type="EC" id="3.1.3.18"/>
    </reaction>
</comment>
<evidence type="ECO:0000256" key="10">
    <source>
        <dbReference type="HAMAP-Rule" id="MF_00495"/>
    </source>
</evidence>
<dbReference type="InterPro" id="IPR041492">
    <property type="entry name" value="HAD_2"/>
</dbReference>
<evidence type="ECO:0000256" key="7">
    <source>
        <dbReference type="ARBA" id="ARBA00022801"/>
    </source>
</evidence>
<keyword evidence="6 10" id="KW-0479">Metal-binding</keyword>
<dbReference type="SFLD" id="SFLDS00003">
    <property type="entry name" value="Haloacid_Dehalogenase"/>
    <property type="match status" value="1"/>
</dbReference>
<dbReference type="EMBL" id="JACLAW010000010">
    <property type="protein sequence ID" value="MBC2666600.1"/>
    <property type="molecule type" value="Genomic_DNA"/>
</dbReference>
<proteinExistence type="inferred from homology"/>
<dbReference type="GO" id="GO:0008967">
    <property type="term" value="F:phosphoglycolate phosphatase activity"/>
    <property type="evidence" value="ECO:0007669"/>
    <property type="project" value="UniProtKB-UniRule"/>
</dbReference>
<feature type="active site" description="Nucleophile" evidence="10">
    <location>
        <position position="12"/>
    </location>
</feature>
<dbReference type="GO" id="GO:0005975">
    <property type="term" value="P:carbohydrate metabolic process"/>
    <property type="evidence" value="ECO:0007669"/>
    <property type="project" value="InterPro"/>
</dbReference>
<dbReference type="AlphaFoldDB" id="A0A7X1KMS5"/>
<evidence type="ECO:0000256" key="9">
    <source>
        <dbReference type="ARBA" id="ARBA00023277"/>
    </source>
</evidence>
<evidence type="ECO:0000256" key="4">
    <source>
        <dbReference type="ARBA" id="ARBA00006171"/>
    </source>
</evidence>
<gene>
    <name evidence="11" type="ORF">H7F51_13835</name>
</gene>
<dbReference type="SUPFAM" id="SSF56784">
    <property type="entry name" value="HAD-like"/>
    <property type="match status" value="1"/>
</dbReference>
<feature type="binding site" evidence="10">
    <location>
        <position position="12"/>
    </location>
    <ligand>
        <name>Mg(2+)</name>
        <dbReference type="ChEBI" id="CHEBI:18420"/>
    </ligand>
</feature>
<feature type="binding site" evidence="10">
    <location>
        <position position="14"/>
    </location>
    <ligand>
        <name>Mg(2+)</name>
        <dbReference type="ChEBI" id="CHEBI:18420"/>
    </ligand>
</feature>
<dbReference type="InterPro" id="IPR037512">
    <property type="entry name" value="PGPase_prok"/>
</dbReference>
<dbReference type="GO" id="GO:0046295">
    <property type="term" value="P:glycolate biosynthetic process"/>
    <property type="evidence" value="ECO:0007669"/>
    <property type="project" value="UniProtKB-UniRule"/>
</dbReference>
<dbReference type="InterPro" id="IPR050155">
    <property type="entry name" value="HAD-like_hydrolase_sf"/>
</dbReference>
<dbReference type="SFLD" id="SFLDG01129">
    <property type="entry name" value="C1.5:_HAD__Beta-PGM__Phosphata"/>
    <property type="match status" value="1"/>
</dbReference>
<dbReference type="PANTHER" id="PTHR43434:SF1">
    <property type="entry name" value="PHOSPHOGLYCOLATE PHOSPHATASE"/>
    <property type="match status" value="1"/>
</dbReference>
<comment type="function">
    <text evidence="10">Specifically catalyzes the dephosphorylation of 2-phosphoglycolate. Is involved in the dissimilation of the intracellular 2-phosphoglycolate formed during the DNA repair of 3'-phosphoglycolate ends, a major class of DNA lesions induced by oxidative stress.</text>
</comment>
<dbReference type="InterPro" id="IPR023214">
    <property type="entry name" value="HAD_sf"/>
</dbReference>
<keyword evidence="12" id="KW-1185">Reference proteome</keyword>
<dbReference type="GO" id="GO:0006281">
    <property type="term" value="P:DNA repair"/>
    <property type="evidence" value="ECO:0007669"/>
    <property type="project" value="TreeGrafter"/>
</dbReference>
<comment type="caution">
    <text evidence="11">The sequence shown here is derived from an EMBL/GenBank/DDBJ whole genome shotgun (WGS) entry which is preliminary data.</text>
</comment>
<comment type="similarity">
    <text evidence="4 10">Belongs to the HAD-like hydrolase superfamily. CbbY/CbbZ/Gph/YieH family.</text>
</comment>
<keyword evidence="7 10" id="KW-0378">Hydrolase</keyword>
<dbReference type="GO" id="GO:0005829">
    <property type="term" value="C:cytosol"/>
    <property type="evidence" value="ECO:0007669"/>
    <property type="project" value="TreeGrafter"/>
</dbReference>
<evidence type="ECO:0000313" key="11">
    <source>
        <dbReference type="EMBL" id="MBC2666600.1"/>
    </source>
</evidence>
<protein>
    <recommendedName>
        <fullName evidence="5 10">Phosphoglycolate phosphatase</fullName>
        <shortName evidence="10">PGP</shortName>
        <shortName evidence="10">PGPase</shortName>
        <ecNumber evidence="5 10">3.1.3.18</ecNumber>
    </recommendedName>
</protein>
<feature type="binding site" evidence="10">
    <location>
        <position position="174"/>
    </location>
    <ligand>
        <name>Mg(2+)</name>
        <dbReference type="ChEBI" id="CHEBI:18420"/>
    </ligand>
</feature>
<comment type="pathway">
    <text evidence="3 10">Organic acid metabolism; glycolate biosynthesis; glycolate from 2-phosphoglycolate: step 1/1.</text>
</comment>
<dbReference type="InterPro" id="IPR006439">
    <property type="entry name" value="HAD-SF_hydro_IA"/>
</dbReference>